<dbReference type="AlphaFoldDB" id="A0A2N5DZK6"/>
<protein>
    <submittedName>
        <fullName evidence="1">Uncharacterized protein</fullName>
    </submittedName>
</protein>
<evidence type="ECO:0000313" key="2">
    <source>
        <dbReference type="Proteomes" id="UP000234240"/>
    </source>
</evidence>
<organism evidence="1 2">
    <name type="scientific">Chimaeribacter californicus</name>
    <dbReference type="NCBI Taxonomy" id="2060067"/>
    <lineage>
        <taxon>Bacteria</taxon>
        <taxon>Pseudomonadati</taxon>
        <taxon>Pseudomonadota</taxon>
        <taxon>Gammaproteobacteria</taxon>
        <taxon>Enterobacterales</taxon>
        <taxon>Yersiniaceae</taxon>
        <taxon>Chimaeribacter</taxon>
    </lineage>
</organism>
<proteinExistence type="predicted"/>
<dbReference type="EMBL" id="PJZF01000017">
    <property type="protein sequence ID" value="PLR33281.1"/>
    <property type="molecule type" value="Genomic_DNA"/>
</dbReference>
<comment type="caution">
    <text evidence="1">The sequence shown here is derived from an EMBL/GenBank/DDBJ whole genome shotgun (WGS) entry which is preliminary data.</text>
</comment>
<sequence>MACSRRHRPFTALSRRQRRRKVFALKQLIHRERARCGGLFYDACDIDYHRQHPEHRRHWSDIYFTGRDPAVLWNAEIITAQLAREDLISERVFDEAYQQLSEAERLIEFRFETRPDYNSHGKLVSHTLIHREKPRYARFNGLTFNEYTEQREAEILNTQPPAVYCGYKRLPGYAYGIGLRMVVEAQALSVEVINAAIEDFKARGERAWHSPEPVSITL</sequence>
<evidence type="ECO:0000313" key="1">
    <source>
        <dbReference type="EMBL" id="PLR33281.1"/>
    </source>
</evidence>
<accession>A0A2N5DZK6</accession>
<dbReference type="RefSeq" id="WP_101817549.1">
    <property type="nucleotide sequence ID" value="NZ_PJZF01000017.1"/>
</dbReference>
<dbReference type="Proteomes" id="UP000234240">
    <property type="component" value="Unassembled WGS sequence"/>
</dbReference>
<gene>
    <name evidence="1" type="ORF">CYR55_16985</name>
</gene>
<dbReference type="OrthoDB" id="8557528at2"/>
<keyword evidence="2" id="KW-1185">Reference proteome</keyword>
<reference evidence="1 2" key="1">
    <citation type="submission" date="2017-12" db="EMBL/GenBank/DDBJ databases">
        <title>Characterization of six clinical isolates of Enterochimera gen. nov., a novel genus of the Yersiniaciae family and the three species Enterochimera arupensis sp. nov., Enterochimera coloradensis sp. nov, and Enterochimera californica sp. nov.</title>
        <authorList>
            <person name="Rossi A."/>
            <person name="Fisher M."/>
        </authorList>
    </citation>
    <scope>NUCLEOTIDE SEQUENCE [LARGE SCALE GENOMIC DNA]</scope>
    <source>
        <strain evidence="2">2015-Iso6</strain>
    </source>
</reference>
<name>A0A2N5DZK6_9GAMM</name>